<feature type="transmembrane region" description="Helical" evidence="1">
    <location>
        <begin position="55"/>
        <end position="74"/>
    </location>
</feature>
<feature type="transmembrane region" description="Helical" evidence="1">
    <location>
        <begin position="12"/>
        <end position="34"/>
    </location>
</feature>
<comment type="caution">
    <text evidence="2">The sequence shown here is derived from an EMBL/GenBank/DDBJ whole genome shotgun (WGS) entry which is preliminary data.</text>
</comment>
<keyword evidence="1" id="KW-1133">Transmembrane helix</keyword>
<evidence type="ECO:0000313" key="3">
    <source>
        <dbReference type="Proteomes" id="UP001331691"/>
    </source>
</evidence>
<name>A0AB35X7U7_9ENTR</name>
<protein>
    <submittedName>
        <fullName evidence="2">Phage holin family protein</fullName>
    </submittedName>
</protein>
<keyword evidence="1" id="KW-0812">Transmembrane</keyword>
<dbReference type="InterPro" id="IPR032126">
    <property type="entry name" value="LydA_holin"/>
</dbReference>
<evidence type="ECO:0000313" key="2">
    <source>
        <dbReference type="EMBL" id="MEE9655330.1"/>
    </source>
</evidence>
<keyword evidence="1" id="KW-0472">Membrane</keyword>
<accession>A0AB35X7U7</accession>
<feature type="transmembrane region" description="Helical" evidence="1">
    <location>
        <begin position="80"/>
        <end position="102"/>
    </location>
</feature>
<evidence type="ECO:0000256" key="1">
    <source>
        <dbReference type="SAM" id="Phobius"/>
    </source>
</evidence>
<keyword evidence="3" id="KW-1185">Reference proteome</keyword>
<organism evidence="2 3">
    <name type="scientific">Kluyvera ascorbata</name>
    <dbReference type="NCBI Taxonomy" id="51288"/>
    <lineage>
        <taxon>Bacteria</taxon>
        <taxon>Pseudomonadati</taxon>
        <taxon>Pseudomonadota</taxon>
        <taxon>Gammaproteobacteria</taxon>
        <taxon>Enterobacterales</taxon>
        <taxon>Enterobacteriaceae</taxon>
        <taxon>Kluyvera</taxon>
    </lineage>
</organism>
<dbReference type="Proteomes" id="UP001331691">
    <property type="component" value="Unassembled WGS sequence"/>
</dbReference>
<dbReference type="Pfam" id="PF16083">
    <property type="entry name" value="Phage_holin_3_3"/>
    <property type="match status" value="1"/>
</dbReference>
<gene>
    <name evidence="2" type="ORF">V4836_14435</name>
</gene>
<reference evidence="2 3" key="1">
    <citation type="submission" date="2023-10" db="EMBL/GenBank/DDBJ databases">
        <title>Wastewater isolates of ESBL- and carbapenemase-producing Gram-negative bacteria from New Zealand.</title>
        <authorList>
            <person name="Straub C."/>
            <person name="Weaver L."/>
            <person name="Cornelius A."/>
            <person name="Mcgill E."/>
            <person name="Dyet K."/>
            <person name="White L."/>
            <person name="Pattis I."/>
        </authorList>
    </citation>
    <scope>NUCLEOTIDE SEQUENCE [LARGE SCALE GENOMIC DNA]</scope>
    <source>
        <strain evidence="2 3">ESBL09</strain>
    </source>
</reference>
<dbReference type="EMBL" id="JAZKKV010000001">
    <property type="protein sequence ID" value="MEE9655330.1"/>
    <property type="molecule type" value="Genomic_DNA"/>
</dbReference>
<proteinExistence type="predicted"/>
<dbReference type="RefSeq" id="WP_331388450.1">
    <property type="nucleotide sequence ID" value="NZ_JAZKKV010000001.1"/>
</dbReference>
<dbReference type="AlphaFoldDB" id="A0AB35X7U7"/>
<sequence length="113" mass="12076">MLLPAQLETPRAVLIEVEVIAMVIAIGAWGGGVVSFLLKSEGLKASSFHCRLMRCLNQIIISCFTSFILSAVAVEKGLSFNMILLFAGVGGVFSIPIIKILGARVKRIVSGKE</sequence>